<reference evidence="2 3" key="1">
    <citation type="journal article" date="2011" name="Genome Biol. Evol.">
        <title>Comparative whole genome sequence analysis of the carcinogenic bacterial model pathogen Helicobacter felis.</title>
        <authorList>
            <person name="Arnold I.C."/>
            <person name="Zigova Z."/>
            <person name="Holden M."/>
            <person name="Lawley T.D."/>
            <person name="Rad R."/>
            <person name="Dougan G."/>
            <person name="Falkow S."/>
            <person name="Bentley S.D."/>
            <person name="Muller A."/>
        </authorList>
    </citation>
    <scope>NUCLEOTIDE SEQUENCE [LARGE SCALE GENOMIC DNA]</scope>
    <source>
        <strain evidence="3">ATCC 49179 / CCUG 28539 / NCTC 12436 / CS1</strain>
    </source>
</reference>
<organism evidence="2 3">
    <name type="scientific">Helicobacter felis (strain ATCC 49179 / CCUG 28539 / NCTC 12436 / CS1)</name>
    <dbReference type="NCBI Taxonomy" id="936155"/>
    <lineage>
        <taxon>Bacteria</taxon>
        <taxon>Pseudomonadati</taxon>
        <taxon>Campylobacterota</taxon>
        <taxon>Epsilonproteobacteria</taxon>
        <taxon>Campylobacterales</taxon>
        <taxon>Helicobacteraceae</taxon>
        <taxon>Helicobacter</taxon>
    </lineage>
</organism>
<dbReference type="PROSITE" id="PS51257">
    <property type="entry name" value="PROKAR_LIPOPROTEIN"/>
    <property type="match status" value="1"/>
</dbReference>
<sequence>MNVKTFFLGLVLVLMPILTFLVCALVGAGLIMACHSYLALLSEVLLGALSFLPIVKIYKHTGWAFGCKMSATFTLLVALSGFFNGLVVVGGFYMGLGILSPSC</sequence>
<dbReference type="GeneID" id="36134619"/>
<feature type="transmembrane region" description="Helical" evidence="1">
    <location>
        <begin position="7"/>
        <end position="31"/>
    </location>
</feature>
<dbReference type="STRING" id="936155.HFELIS_00870"/>
<dbReference type="KEGG" id="hfe:HFELIS_00870"/>
<protein>
    <submittedName>
        <fullName evidence="2">Membrane protein</fullName>
    </submittedName>
</protein>
<dbReference type="AlphaFoldDB" id="E7AC89"/>
<accession>E7AC89</accession>
<dbReference type="HOGENOM" id="CLU_2422895_0_0_7"/>
<keyword evidence="1" id="KW-1133">Transmembrane helix</keyword>
<dbReference type="EMBL" id="FQ670179">
    <property type="protein sequence ID" value="CBY82171.1"/>
    <property type="molecule type" value="Genomic_DNA"/>
</dbReference>
<name>E7AC89_HELFC</name>
<keyword evidence="3" id="KW-1185">Reference proteome</keyword>
<dbReference type="OrthoDB" id="5325304at2"/>
<proteinExistence type="predicted"/>
<keyword evidence="1" id="KW-0812">Transmembrane</keyword>
<evidence type="ECO:0000313" key="2">
    <source>
        <dbReference type="EMBL" id="CBY82171.1"/>
    </source>
</evidence>
<dbReference type="RefSeq" id="WP_013468541.1">
    <property type="nucleotide sequence ID" value="NC_014810.2"/>
</dbReference>
<gene>
    <name evidence="2" type="ordered locus">Hfelis_00870</name>
</gene>
<dbReference type="Proteomes" id="UP000007934">
    <property type="component" value="Chromosome"/>
</dbReference>
<feature type="transmembrane region" description="Helical" evidence="1">
    <location>
        <begin position="70"/>
        <end position="94"/>
    </location>
</feature>
<keyword evidence="1" id="KW-0472">Membrane</keyword>
<evidence type="ECO:0000256" key="1">
    <source>
        <dbReference type="SAM" id="Phobius"/>
    </source>
</evidence>
<feature type="transmembrane region" description="Helical" evidence="1">
    <location>
        <begin position="37"/>
        <end position="58"/>
    </location>
</feature>
<evidence type="ECO:0000313" key="3">
    <source>
        <dbReference type="Proteomes" id="UP000007934"/>
    </source>
</evidence>